<dbReference type="AlphaFoldDB" id="A0A0F9GBK3"/>
<dbReference type="EMBL" id="LAZR01020727">
    <property type="protein sequence ID" value="KKL87846.1"/>
    <property type="molecule type" value="Genomic_DNA"/>
</dbReference>
<name>A0A0F9GBK3_9ZZZZ</name>
<organism evidence="1">
    <name type="scientific">marine sediment metagenome</name>
    <dbReference type="NCBI Taxonomy" id="412755"/>
    <lineage>
        <taxon>unclassified sequences</taxon>
        <taxon>metagenomes</taxon>
        <taxon>ecological metagenomes</taxon>
    </lineage>
</organism>
<evidence type="ECO:0000313" key="1">
    <source>
        <dbReference type="EMBL" id="KKL87846.1"/>
    </source>
</evidence>
<proteinExistence type="predicted"/>
<accession>A0A0F9GBK3</accession>
<reference evidence="1" key="1">
    <citation type="journal article" date="2015" name="Nature">
        <title>Complex archaea that bridge the gap between prokaryotes and eukaryotes.</title>
        <authorList>
            <person name="Spang A."/>
            <person name="Saw J.H."/>
            <person name="Jorgensen S.L."/>
            <person name="Zaremba-Niedzwiedzka K."/>
            <person name="Martijn J."/>
            <person name="Lind A.E."/>
            <person name="van Eijk R."/>
            <person name="Schleper C."/>
            <person name="Guy L."/>
            <person name="Ettema T.J."/>
        </authorList>
    </citation>
    <scope>NUCLEOTIDE SEQUENCE</scope>
</reference>
<gene>
    <name evidence="1" type="ORF">LCGC14_1930690</name>
</gene>
<sequence length="56" mass="6748">MKEEFNLSEKIIDEGYYIPIKDVKEFIKKLKEKYENYTNTQYLHDCIDKLAGKDLT</sequence>
<comment type="caution">
    <text evidence="1">The sequence shown here is derived from an EMBL/GenBank/DDBJ whole genome shotgun (WGS) entry which is preliminary data.</text>
</comment>
<protein>
    <submittedName>
        <fullName evidence="1">Uncharacterized protein</fullName>
    </submittedName>
</protein>